<comment type="similarity">
    <text evidence="2">Belongs to the RRP17 family.</text>
</comment>
<evidence type="ECO:0000256" key="1">
    <source>
        <dbReference type="ARBA" id="ARBA00004604"/>
    </source>
</evidence>
<keyword evidence="4" id="KW-0539">Nucleus</keyword>
<dbReference type="Proteomes" id="UP000245783">
    <property type="component" value="Unassembled WGS sequence"/>
</dbReference>
<dbReference type="InterPro" id="IPR019186">
    <property type="entry name" value="Nucleolar_protein_12"/>
</dbReference>
<evidence type="ECO:0000256" key="2">
    <source>
        <dbReference type="ARBA" id="ARBA00007175"/>
    </source>
</evidence>
<keyword evidence="3" id="KW-0175">Coiled coil</keyword>
<evidence type="ECO:0000256" key="5">
    <source>
        <dbReference type="SAM" id="MobiDB-lite"/>
    </source>
</evidence>
<dbReference type="EMBL" id="KZ819425">
    <property type="protein sequence ID" value="PWN40229.1"/>
    <property type="molecule type" value="Genomic_DNA"/>
</dbReference>
<dbReference type="STRING" id="1522189.A0A316VRE0"/>
<dbReference type="OrthoDB" id="551633at2759"/>
<dbReference type="PANTHER" id="PTHR14577">
    <property type="entry name" value="NUCLEOLAR PROTEIN 12"/>
    <property type="match status" value="1"/>
</dbReference>
<feature type="region of interest" description="Disordered" evidence="5">
    <location>
        <begin position="1"/>
        <end position="367"/>
    </location>
</feature>
<feature type="compositionally biased region" description="Basic and acidic residues" evidence="5">
    <location>
        <begin position="84"/>
        <end position="124"/>
    </location>
</feature>
<comment type="subcellular location">
    <subcellularLocation>
        <location evidence="1">Nucleus</location>
        <location evidence="1">Nucleolus</location>
    </subcellularLocation>
</comment>
<feature type="compositionally biased region" description="Low complexity" evidence="5">
    <location>
        <begin position="251"/>
        <end position="261"/>
    </location>
</feature>
<dbReference type="AlphaFoldDB" id="A0A316VRE0"/>
<dbReference type="RefSeq" id="XP_025367389.1">
    <property type="nucleotide sequence ID" value="XM_025517155.1"/>
</dbReference>
<proteinExistence type="inferred from homology"/>
<evidence type="ECO:0000256" key="4">
    <source>
        <dbReference type="ARBA" id="ARBA00023242"/>
    </source>
</evidence>
<evidence type="ECO:0008006" key="8">
    <source>
        <dbReference type="Google" id="ProtNLM"/>
    </source>
</evidence>
<feature type="compositionally biased region" description="Low complexity" evidence="5">
    <location>
        <begin position="213"/>
        <end position="226"/>
    </location>
</feature>
<keyword evidence="7" id="KW-1185">Reference proteome</keyword>
<sequence length="367" mass="40134">MEAPLQAFTESGLASSRSRSSGGSSKYRGGKSKFSNVSDRLNALGASAPPARKKRKEGRSSNNVAFDEASRHEYLTGFRKRKQERIEKARANALKRAKEEAKAAKKEAKEAKKNKAKENVKLERLALGLGSEEEEEEDDEEDEGEVEKERPIEVSTYETPGHQTSVTVSEWDPTADPAEEELRLARASQAVSTSLAPANLSASKLRTVDELPASSRRLAKKSQSLLKKQEAARSRSGSARRGNGKKGTLTAQEAAAASISALVDESPHQNAEETSFTDPILGGGGSKPFLAGKHRAQQSYSTAADRKAQNEKLKERRKRHMEERKEKEKRILQNGGRAAIALRKRGTGKMGKGGKGKDLRKKKTLKD</sequence>
<feature type="compositionally biased region" description="Acidic residues" evidence="5">
    <location>
        <begin position="131"/>
        <end position="146"/>
    </location>
</feature>
<protein>
    <recommendedName>
        <fullName evidence="8">Ribosomal RNA-processing protein 17</fullName>
    </recommendedName>
</protein>
<dbReference type="Pfam" id="PF09805">
    <property type="entry name" value="Nop25"/>
    <property type="match status" value="1"/>
</dbReference>
<accession>A0A316VRE0</accession>
<feature type="compositionally biased region" description="Polar residues" evidence="5">
    <location>
        <begin position="189"/>
        <end position="204"/>
    </location>
</feature>
<feature type="compositionally biased region" description="Basic and acidic residues" evidence="5">
    <location>
        <begin position="304"/>
        <end position="331"/>
    </location>
</feature>
<dbReference type="GO" id="GO:0005730">
    <property type="term" value="C:nucleolus"/>
    <property type="evidence" value="ECO:0007669"/>
    <property type="project" value="UniProtKB-SubCell"/>
</dbReference>
<gene>
    <name evidence="6" type="ORF">IE81DRAFT_368475</name>
</gene>
<feature type="compositionally biased region" description="Low complexity" evidence="5">
    <location>
        <begin position="11"/>
        <end position="35"/>
    </location>
</feature>
<evidence type="ECO:0000256" key="3">
    <source>
        <dbReference type="ARBA" id="ARBA00023054"/>
    </source>
</evidence>
<evidence type="ECO:0000313" key="7">
    <source>
        <dbReference type="Proteomes" id="UP000245783"/>
    </source>
</evidence>
<reference evidence="6 7" key="1">
    <citation type="journal article" date="2018" name="Mol. Biol. Evol.">
        <title>Broad Genomic Sampling Reveals a Smut Pathogenic Ancestry of the Fungal Clade Ustilaginomycotina.</title>
        <authorList>
            <person name="Kijpornyongpan T."/>
            <person name="Mondo S.J."/>
            <person name="Barry K."/>
            <person name="Sandor L."/>
            <person name="Lee J."/>
            <person name="Lipzen A."/>
            <person name="Pangilinan J."/>
            <person name="LaButti K."/>
            <person name="Hainaut M."/>
            <person name="Henrissat B."/>
            <person name="Grigoriev I.V."/>
            <person name="Spatafora J.W."/>
            <person name="Aime M.C."/>
        </authorList>
    </citation>
    <scope>NUCLEOTIDE SEQUENCE [LARGE SCALE GENOMIC DNA]</scope>
    <source>
        <strain evidence="6 7">MCA 4658</strain>
    </source>
</reference>
<dbReference type="GeneID" id="37039025"/>
<name>A0A316VRE0_9BASI</name>
<dbReference type="GO" id="GO:0019843">
    <property type="term" value="F:rRNA binding"/>
    <property type="evidence" value="ECO:0007669"/>
    <property type="project" value="TreeGrafter"/>
</dbReference>
<organism evidence="6 7">
    <name type="scientific">Ceraceosorus guamensis</name>
    <dbReference type="NCBI Taxonomy" id="1522189"/>
    <lineage>
        <taxon>Eukaryota</taxon>
        <taxon>Fungi</taxon>
        <taxon>Dikarya</taxon>
        <taxon>Basidiomycota</taxon>
        <taxon>Ustilaginomycotina</taxon>
        <taxon>Exobasidiomycetes</taxon>
        <taxon>Ceraceosorales</taxon>
        <taxon>Ceraceosoraceae</taxon>
        <taxon>Ceraceosorus</taxon>
    </lineage>
</organism>
<dbReference type="PANTHER" id="PTHR14577:SF0">
    <property type="entry name" value="NUCLEOLAR PROTEIN 12"/>
    <property type="match status" value="1"/>
</dbReference>
<evidence type="ECO:0000313" key="6">
    <source>
        <dbReference type="EMBL" id="PWN40229.1"/>
    </source>
</evidence>
<feature type="compositionally biased region" description="Basic residues" evidence="5">
    <location>
        <begin position="342"/>
        <end position="367"/>
    </location>
</feature>
<feature type="compositionally biased region" description="Polar residues" evidence="5">
    <location>
        <begin position="156"/>
        <end position="168"/>
    </location>
</feature>
<dbReference type="InParanoid" id="A0A316VRE0"/>